<dbReference type="EMBL" id="LGRX02016958">
    <property type="protein sequence ID" value="KAK3261354.1"/>
    <property type="molecule type" value="Genomic_DNA"/>
</dbReference>
<reference evidence="1 2" key="1">
    <citation type="journal article" date="2015" name="Genome Biol. Evol.">
        <title>Comparative Genomics of a Bacterivorous Green Alga Reveals Evolutionary Causalities and Consequences of Phago-Mixotrophic Mode of Nutrition.</title>
        <authorList>
            <person name="Burns J.A."/>
            <person name="Paasch A."/>
            <person name="Narechania A."/>
            <person name="Kim E."/>
        </authorList>
    </citation>
    <scope>NUCLEOTIDE SEQUENCE [LARGE SCALE GENOMIC DNA]</scope>
    <source>
        <strain evidence="1 2">PLY_AMNH</strain>
    </source>
</reference>
<sequence>MSSLRRRSTPASRAATSAESHADASVWVSTPVRASQRAEFADKLEYAFAYGEELAKLLRGHGFKSTVGLTLLEGPEAESDFTVLLANMSRVFGPIARDEFTKLLDLDFEYDEYHLTLNELLYVVLPTILRGTALSLYEESARVHPHDGRCALQRLRYHVEGIGDPDAHRFWVRLRAVVIDETADPAPQLAVFRTLADKHRKLHPGYGDRDMVADLHTVLRSSAAGSPYVTPAVPGGDPRHQRRAAFHLRLPRPSPR</sequence>
<gene>
    <name evidence="1" type="ORF">CYMTET_29732</name>
</gene>
<keyword evidence="2" id="KW-1185">Reference proteome</keyword>
<comment type="caution">
    <text evidence="1">The sequence shown here is derived from an EMBL/GenBank/DDBJ whole genome shotgun (WGS) entry which is preliminary data.</text>
</comment>
<organism evidence="1 2">
    <name type="scientific">Cymbomonas tetramitiformis</name>
    <dbReference type="NCBI Taxonomy" id="36881"/>
    <lineage>
        <taxon>Eukaryota</taxon>
        <taxon>Viridiplantae</taxon>
        <taxon>Chlorophyta</taxon>
        <taxon>Pyramimonadophyceae</taxon>
        <taxon>Pyramimonadales</taxon>
        <taxon>Pyramimonadaceae</taxon>
        <taxon>Cymbomonas</taxon>
    </lineage>
</organism>
<evidence type="ECO:0000313" key="1">
    <source>
        <dbReference type="EMBL" id="KAK3261354.1"/>
    </source>
</evidence>
<dbReference type="AlphaFoldDB" id="A0AAE0FKF6"/>
<evidence type="ECO:0000313" key="2">
    <source>
        <dbReference type="Proteomes" id="UP001190700"/>
    </source>
</evidence>
<protein>
    <submittedName>
        <fullName evidence="1">Uncharacterized protein</fullName>
    </submittedName>
</protein>
<dbReference type="Proteomes" id="UP001190700">
    <property type="component" value="Unassembled WGS sequence"/>
</dbReference>
<proteinExistence type="predicted"/>
<name>A0AAE0FKF6_9CHLO</name>
<accession>A0AAE0FKF6</accession>